<evidence type="ECO:0000256" key="2">
    <source>
        <dbReference type="ARBA" id="ARBA00022980"/>
    </source>
</evidence>
<protein>
    <submittedName>
        <fullName evidence="4">S60 ribosomal protein L13a</fullName>
    </submittedName>
</protein>
<keyword evidence="5" id="KW-1185">Reference proteome</keyword>
<dbReference type="PANTHER" id="PTHR11545">
    <property type="entry name" value="RIBOSOMAL PROTEIN L13"/>
    <property type="match status" value="1"/>
</dbReference>
<dbReference type="GO" id="GO:0022625">
    <property type="term" value="C:cytosolic large ribosomal subunit"/>
    <property type="evidence" value="ECO:0007669"/>
    <property type="project" value="TreeGrafter"/>
</dbReference>
<proteinExistence type="inferred from homology"/>
<dbReference type="GO" id="GO:0003729">
    <property type="term" value="F:mRNA binding"/>
    <property type="evidence" value="ECO:0007669"/>
    <property type="project" value="TreeGrafter"/>
</dbReference>
<evidence type="ECO:0000313" key="5">
    <source>
        <dbReference type="Proteomes" id="UP000007797"/>
    </source>
</evidence>
<evidence type="ECO:0000256" key="1">
    <source>
        <dbReference type="ARBA" id="ARBA00006227"/>
    </source>
</evidence>
<organism evidence="4 5">
    <name type="scientific">Cavenderia fasciculata</name>
    <name type="common">Slime mold</name>
    <name type="synonym">Dictyostelium fasciculatum</name>
    <dbReference type="NCBI Taxonomy" id="261658"/>
    <lineage>
        <taxon>Eukaryota</taxon>
        <taxon>Amoebozoa</taxon>
        <taxon>Evosea</taxon>
        <taxon>Eumycetozoa</taxon>
        <taxon>Dictyostelia</taxon>
        <taxon>Acytosteliales</taxon>
        <taxon>Cavenderiaceae</taxon>
        <taxon>Cavenderia</taxon>
    </lineage>
</organism>
<dbReference type="Gene3D" id="3.90.1180.10">
    <property type="entry name" value="Ribosomal protein L13"/>
    <property type="match status" value="1"/>
</dbReference>
<dbReference type="GeneID" id="14867530"/>
<evidence type="ECO:0000313" key="4">
    <source>
        <dbReference type="EMBL" id="EGG15354.1"/>
    </source>
</evidence>
<dbReference type="CDD" id="cd00392">
    <property type="entry name" value="Ribosomal_L13"/>
    <property type="match status" value="1"/>
</dbReference>
<dbReference type="InterPro" id="IPR005822">
    <property type="entry name" value="Ribosomal_uL13"/>
</dbReference>
<dbReference type="OMA" id="TRFNKTH"/>
<dbReference type="GO" id="GO:0006412">
    <property type="term" value="P:translation"/>
    <property type="evidence" value="ECO:0007669"/>
    <property type="project" value="InterPro"/>
</dbReference>
<name>F4Q9I5_CACFS</name>
<dbReference type="Proteomes" id="UP000007797">
    <property type="component" value="Unassembled WGS sequence"/>
</dbReference>
<gene>
    <name evidence="4" type="primary">rpl13a</name>
    <name evidence="4" type="ORF">DFA_10188</name>
</gene>
<keyword evidence="3" id="KW-0687">Ribonucleoprotein</keyword>
<dbReference type="PANTHER" id="PTHR11545:SF3">
    <property type="entry name" value="LARGE RIBOSOMAL SUBUNIT PROTEIN UL13"/>
    <property type="match status" value="1"/>
</dbReference>
<keyword evidence="2 4" id="KW-0689">Ribosomal protein</keyword>
<dbReference type="HAMAP" id="MF_01366">
    <property type="entry name" value="Ribosomal_uL13"/>
    <property type="match status" value="1"/>
</dbReference>
<comment type="similarity">
    <text evidence="1">Belongs to the universal ribosomal protein uL13 family.</text>
</comment>
<dbReference type="RefSeq" id="XP_004354096.1">
    <property type="nucleotide sequence ID" value="XM_004354044.1"/>
</dbReference>
<dbReference type="InterPro" id="IPR005755">
    <property type="entry name" value="Ribosomal_uL13_euk/arc"/>
</dbReference>
<dbReference type="KEGG" id="dfa:DFA_10188"/>
<dbReference type="Pfam" id="PF00572">
    <property type="entry name" value="Ribosomal_L13"/>
    <property type="match status" value="1"/>
</dbReference>
<sequence length="207" mass="23470">MIDDNQARASSKRNTHQPTWGGLTTIVVDANGHLLGRLAAKVAKELLSGQKVTVVRCEGILISGPMRRNLLKWDAFMNLTMNTNHARGPRHYRTPSMMFWRTVRGMLPHKTFRGALALRRFKVFEGIPAPYNTQKKMCVPSALKSLTLNPIRKVTVLGELASKAGWKHKDVVQRLEAQRKENDVAYHRKQALLRYYKRQAAKKVGTA</sequence>
<dbReference type="STRING" id="1054147.F4Q9I5"/>
<dbReference type="InterPro" id="IPR036899">
    <property type="entry name" value="Ribosomal_uL13_sf"/>
</dbReference>
<reference evidence="5" key="1">
    <citation type="journal article" date="2011" name="Genome Res.">
        <title>Phylogeny-wide analysis of social amoeba genomes highlights ancient origins for complex intercellular communication.</title>
        <authorList>
            <person name="Heidel A.J."/>
            <person name="Lawal H.M."/>
            <person name="Felder M."/>
            <person name="Schilde C."/>
            <person name="Helps N.R."/>
            <person name="Tunggal B."/>
            <person name="Rivero F."/>
            <person name="John U."/>
            <person name="Schleicher M."/>
            <person name="Eichinger L."/>
            <person name="Platzer M."/>
            <person name="Noegel A.A."/>
            <person name="Schaap P."/>
            <person name="Gloeckner G."/>
        </authorList>
    </citation>
    <scope>NUCLEOTIDE SEQUENCE [LARGE SCALE GENOMIC DNA]</scope>
    <source>
        <strain evidence="5">SH3</strain>
    </source>
</reference>
<dbReference type="GO" id="GO:0003735">
    <property type="term" value="F:structural constituent of ribosome"/>
    <property type="evidence" value="ECO:0007669"/>
    <property type="project" value="InterPro"/>
</dbReference>
<accession>F4Q9I5</accession>
<evidence type="ECO:0000256" key="3">
    <source>
        <dbReference type="ARBA" id="ARBA00023274"/>
    </source>
</evidence>
<dbReference type="NCBIfam" id="TIGR01077">
    <property type="entry name" value="L13_A_E"/>
    <property type="match status" value="1"/>
</dbReference>
<dbReference type="EMBL" id="GL883026">
    <property type="protein sequence ID" value="EGG15354.1"/>
    <property type="molecule type" value="Genomic_DNA"/>
</dbReference>
<dbReference type="AlphaFoldDB" id="F4Q9I5"/>
<dbReference type="SUPFAM" id="SSF52161">
    <property type="entry name" value="Ribosomal protein L13"/>
    <property type="match status" value="1"/>
</dbReference>
<dbReference type="FunFam" id="3.90.1180.10:FF:000002">
    <property type="entry name" value="60S ribosomal protein L16"/>
    <property type="match status" value="1"/>
</dbReference>
<dbReference type="GO" id="GO:0017148">
    <property type="term" value="P:negative regulation of translation"/>
    <property type="evidence" value="ECO:0007669"/>
    <property type="project" value="TreeGrafter"/>
</dbReference>
<dbReference type="OrthoDB" id="1882297at2759"/>